<sequence length="88" mass="8888">MAVVVAATLLSSPLCFAGPRQDGAGLFVLPAPRASMRAALSGAPGGSGWFPATAARALSRTVKRVMRSGISPMFLGVHGFGVTVSGEM</sequence>
<dbReference type="EMBL" id="JEMB01001812">
    <property type="protein sequence ID" value="KYF84974.1"/>
    <property type="molecule type" value="Genomic_DNA"/>
</dbReference>
<proteinExistence type="predicted"/>
<keyword evidence="1" id="KW-0732">Signal</keyword>
<name>A0A150RXL0_SORCE</name>
<dbReference type="Proteomes" id="UP000075635">
    <property type="component" value="Unassembled WGS sequence"/>
</dbReference>
<protein>
    <recommendedName>
        <fullName evidence="4">Secreted protein</fullName>
    </recommendedName>
</protein>
<gene>
    <name evidence="2" type="ORF">BE17_43200</name>
</gene>
<comment type="caution">
    <text evidence="2">The sequence shown here is derived from an EMBL/GenBank/DDBJ whole genome shotgun (WGS) entry which is preliminary data.</text>
</comment>
<feature type="chain" id="PRO_5007568532" description="Secreted protein" evidence="1">
    <location>
        <begin position="18"/>
        <end position="88"/>
    </location>
</feature>
<feature type="signal peptide" evidence="1">
    <location>
        <begin position="1"/>
        <end position="17"/>
    </location>
</feature>
<reference evidence="2 3" key="1">
    <citation type="submission" date="2014-02" db="EMBL/GenBank/DDBJ databases">
        <title>The small core and large imbalanced accessory genome model reveals a collaborative survival strategy of Sorangium cellulosum strains in nature.</title>
        <authorList>
            <person name="Han K."/>
            <person name="Peng R."/>
            <person name="Blom J."/>
            <person name="Li Y.-Z."/>
        </authorList>
    </citation>
    <scope>NUCLEOTIDE SEQUENCE [LARGE SCALE GENOMIC DNA]</scope>
    <source>
        <strain evidence="2 3">So0011-07</strain>
    </source>
</reference>
<dbReference type="AlphaFoldDB" id="A0A150RXL0"/>
<evidence type="ECO:0000313" key="2">
    <source>
        <dbReference type="EMBL" id="KYF84974.1"/>
    </source>
</evidence>
<organism evidence="2 3">
    <name type="scientific">Sorangium cellulosum</name>
    <name type="common">Polyangium cellulosum</name>
    <dbReference type="NCBI Taxonomy" id="56"/>
    <lineage>
        <taxon>Bacteria</taxon>
        <taxon>Pseudomonadati</taxon>
        <taxon>Myxococcota</taxon>
        <taxon>Polyangia</taxon>
        <taxon>Polyangiales</taxon>
        <taxon>Polyangiaceae</taxon>
        <taxon>Sorangium</taxon>
    </lineage>
</organism>
<evidence type="ECO:0008006" key="4">
    <source>
        <dbReference type="Google" id="ProtNLM"/>
    </source>
</evidence>
<evidence type="ECO:0000256" key="1">
    <source>
        <dbReference type="SAM" id="SignalP"/>
    </source>
</evidence>
<evidence type="ECO:0000313" key="3">
    <source>
        <dbReference type="Proteomes" id="UP000075635"/>
    </source>
</evidence>
<accession>A0A150RXL0</accession>